<organism evidence="3 4">
    <name type="scientific">Joostella atrarenae</name>
    <dbReference type="NCBI Taxonomy" id="679257"/>
    <lineage>
        <taxon>Bacteria</taxon>
        <taxon>Pseudomonadati</taxon>
        <taxon>Bacteroidota</taxon>
        <taxon>Flavobacteriia</taxon>
        <taxon>Flavobacteriales</taxon>
        <taxon>Flavobacteriaceae</taxon>
        <taxon>Joostella</taxon>
    </lineage>
</organism>
<keyword evidence="4" id="KW-1185">Reference proteome</keyword>
<feature type="region of interest" description="Disordered" evidence="1">
    <location>
        <begin position="285"/>
        <end position="305"/>
    </location>
</feature>
<dbReference type="Gene3D" id="2.60.40.3440">
    <property type="match status" value="2"/>
</dbReference>
<gene>
    <name evidence="3" type="ORF">JM658_15080</name>
</gene>
<dbReference type="Gene3D" id="2.60.40.2810">
    <property type="match status" value="1"/>
</dbReference>
<dbReference type="EMBL" id="JAETXX010000012">
    <property type="protein sequence ID" value="MCF8716152.1"/>
    <property type="molecule type" value="Genomic_DNA"/>
</dbReference>
<feature type="chain" id="PRO_5046466524" evidence="2">
    <location>
        <begin position="26"/>
        <end position="763"/>
    </location>
</feature>
<dbReference type="Proteomes" id="UP000829517">
    <property type="component" value="Unassembled WGS sequence"/>
</dbReference>
<dbReference type="InterPro" id="IPR026341">
    <property type="entry name" value="T9SS_type_B"/>
</dbReference>
<dbReference type="RefSeq" id="WP_236960166.1">
    <property type="nucleotide sequence ID" value="NZ_JAETXX010000012.1"/>
</dbReference>
<comment type="caution">
    <text evidence="3">The sequence shown here is derived from an EMBL/GenBank/DDBJ whole genome shotgun (WGS) entry which is preliminary data.</text>
</comment>
<name>A0ABS9J6T3_9FLAO</name>
<protein>
    <submittedName>
        <fullName evidence="3">Tandem-95 repeat protein</fullName>
    </submittedName>
</protein>
<dbReference type="Pfam" id="PF17963">
    <property type="entry name" value="Big_9"/>
    <property type="match status" value="4"/>
</dbReference>
<evidence type="ECO:0000313" key="3">
    <source>
        <dbReference type="EMBL" id="MCF8716152.1"/>
    </source>
</evidence>
<dbReference type="NCBIfam" id="TIGR04131">
    <property type="entry name" value="Bac_Flav_CTERM"/>
    <property type="match status" value="1"/>
</dbReference>
<dbReference type="NCBIfam" id="NF012211">
    <property type="entry name" value="tand_rpt_95"/>
    <property type="match status" value="4"/>
</dbReference>
<evidence type="ECO:0000313" key="4">
    <source>
        <dbReference type="Proteomes" id="UP000829517"/>
    </source>
</evidence>
<keyword evidence="2" id="KW-0732">Signal</keyword>
<proteinExistence type="predicted"/>
<sequence>MKHQNKHIKQFAIGLLLLLSYQASAQFVLEAPVTNSTDGTISNYRWFVQDGSSDNASDAVLLKESETDNTLEVFLPGVYYAVYDGTICGKNTSDYFILTYCSSPENEVTLDISSSVSSNATVSWNNSSLGVNKAPKVIADNTKQKYEATVTKAGNLIELPTFFVACFGEQFELVDDIVAVLDDNPTGKTIIKMTENDISLPSMGVFDYTNPSHGTIELFGQETLDPNDDYFVYTPGTSFVGYDEFTYQLSMLDQYNVEQTNSATVTIDLIHAANDKLTVLEDSQTGNDNQIDVSDNDNIGGNGSGGDDYALATAPVNGTVTEVSDGVFEYIPNENFNGLDFFIYTLTDAAGNEVSATVSVQVTPINDDPIAVDDVKSTNGDIVSIDVLINDTDIDGDPLSVSDYTALSDHGLVEENTPGILTYTPEPGFVGQDCFEYTVSDGNGGSDTAEVCITVGEGDGKGVLAENDEGEMEEDTVLTINVLANDDLGGITDYEVEVEPAITNGSAYVNTNNEIVFTPHPDFVGPITFPYSINYTDLTGNQDSSSAFVSIQVTPVNDVEDDFYDVDSSYPSEVIFNVLGNDTFNEDTKLEMVSVSDPLNGTITVNPDNTISYVVNPGFEGPDIFAYIVRVIHEDGTGRNEQQGIITVNASPLSPPPAPPAPEEDLRVHQLITANGDGRNDELKIYGIEDYPDNTVKIFNRWGVLVYETEGYGQSSNTFRGYSEGRVTVGQRNKLPVGTYYYTIEYIKEETRKSMAGYIYLNY</sequence>
<accession>A0ABS9J6T3</accession>
<reference evidence="3 4" key="1">
    <citation type="submission" date="2021-01" db="EMBL/GenBank/DDBJ databases">
        <title>Genome sequencing of Joostella atrarenae M1-2 (= KCTC 23194).</title>
        <authorList>
            <person name="Zakaria M.R."/>
            <person name="Lam M.Q."/>
            <person name="Chong C.S."/>
        </authorList>
    </citation>
    <scope>NUCLEOTIDE SEQUENCE [LARGE SCALE GENOMIC DNA]</scope>
    <source>
        <strain evidence="3 4">M1-2</strain>
    </source>
</reference>
<evidence type="ECO:0000256" key="2">
    <source>
        <dbReference type="SAM" id="SignalP"/>
    </source>
</evidence>
<feature type="signal peptide" evidence="2">
    <location>
        <begin position="1"/>
        <end position="25"/>
    </location>
</feature>
<evidence type="ECO:0000256" key="1">
    <source>
        <dbReference type="SAM" id="MobiDB-lite"/>
    </source>
</evidence>
<dbReference type="Pfam" id="PF13585">
    <property type="entry name" value="CHU_C"/>
    <property type="match status" value="1"/>
</dbReference>